<dbReference type="EMBL" id="LCZI01001406">
    <property type="protein sequence ID" value="KKZ60867.1"/>
    <property type="molecule type" value="Genomic_DNA"/>
</dbReference>
<dbReference type="OrthoDB" id="5054768at2759"/>
<sequence length="381" mass="42246">MRKIWKSAALCASIGLLAIGLPATVLAEEDPKYSPLSNFRPGNVTGLGLLYAWVGSYVPFPVPISPVDYQSTRTARRPGVVSNVIVNEPNSYYNATTEIELTPKIGVTVNDTVCPAHQNRTTILKWDSMLLITEPGIYNSGSNPVNLWLILFPPNYSKPDMPWLNFNLDTPLMFPIMSSLPKWQNQQGHTASDRLDMIVTKNPNSTFTIAGTPKPRDKAVEQKPFWPMHIDMPPCNSTKEYDSWLMQIHQSTWWTTEGWSDFALPNMTATFDSKTANLTLDGTYQAQPFARGTDSPGDKYRGLSNNNLLHGIIQIRFNGVLDAYRSDVLDVNSAAQSPEWLRTVGFGNNTANIGDSNGGRSVRAALWSPTLIIPFLVAIII</sequence>
<accession>A0A0G2HRW7</accession>
<evidence type="ECO:0000313" key="3">
    <source>
        <dbReference type="Proteomes" id="UP000034164"/>
    </source>
</evidence>
<dbReference type="VEuPathDB" id="FungiDB:EMCG_04458"/>
<protein>
    <submittedName>
        <fullName evidence="2">Uncharacterized protein</fullName>
    </submittedName>
</protein>
<name>A0A0G2HRW7_9EURO</name>
<evidence type="ECO:0000256" key="1">
    <source>
        <dbReference type="SAM" id="SignalP"/>
    </source>
</evidence>
<gene>
    <name evidence="2" type="ORF">EMCG_04458</name>
</gene>
<feature type="signal peptide" evidence="1">
    <location>
        <begin position="1"/>
        <end position="27"/>
    </location>
</feature>
<keyword evidence="1" id="KW-0732">Signal</keyword>
<evidence type="ECO:0000313" key="2">
    <source>
        <dbReference type="EMBL" id="KKZ60867.1"/>
    </source>
</evidence>
<dbReference type="Proteomes" id="UP000034164">
    <property type="component" value="Unassembled WGS sequence"/>
</dbReference>
<comment type="caution">
    <text evidence="2">The sequence shown here is derived from an EMBL/GenBank/DDBJ whole genome shotgun (WGS) entry which is preliminary data.</text>
</comment>
<organism evidence="2 3">
    <name type="scientific">[Emmonsia] crescens</name>
    <dbReference type="NCBI Taxonomy" id="73230"/>
    <lineage>
        <taxon>Eukaryota</taxon>
        <taxon>Fungi</taxon>
        <taxon>Dikarya</taxon>
        <taxon>Ascomycota</taxon>
        <taxon>Pezizomycotina</taxon>
        <taxon>Eurotiomycetes</taxon>
        <taxon>Eurotiomycetidae</taxon>
        <taxon>Onygenales</taxon>
        <taxon>Ajellomycetaceae</taxon>
        <taxon>Emergomyces</taxon>
    </lineage>
</organism>
<feature type="chain" id="PRO_5002545489" evidence="1">
    <location>
        <begin position="28"/>
        <end position="381"/>
    </location>
</feature>
<reference evidence="3" key="1">
    <citation type="journal article" date="2015" name="PLoS Genet.">
        <title>The dynamic genome and transcriptome of the human fungal pathogen Blastomyces and close relative Emmonsia.</title>
        <authorList>
            <person name="Munoz J.F."/>
            <person name="Gauthier G.M."/>
            <person name="Desjardins C.A."/>
            <person name="Gallo J.E."/>
            <person name="Holder J."/>
            <person name="Sullivan T.D."/>
            <person name="Marty A.J."/>
            <person name="Carmen J.C."/>
            <person name="Chen Z."/>
            <person name="Ding L."/>
            <person name="Gujja S."/>
            <person name="Magrini V."/>
            <person name="Misas E."/>
            <person name="Mitreva M."/>
            <person name="Priest M."/>
            <person name="Saif S."/>
            <person name="Whiston E.A."/>
            <person name="Young S."/>
            <person name="Zeng Q."/>
            <person name="Goldman W.E."/>
            <person name="Mardis E.R."/>
            <person name="Taylor J.W."/>
            <person name="McEwen J.G."/>
            <person name="Clay O.K."/>
            <person name="Klein B.S."/>
            <person name="Cuomo C.A."/>
        </authorList>
    </citation>
    <scope>NUCLEOTIDE SEQUENCE [LARGE SCALE GENOMIC DNA]</scope>
    <source>
        <strain evidence="3">UAMH 3008</strain>
    </source>
</reference>
<proteinExistence type="predicted"/>
<dbReference type="AlphaFoldDB" id="A0A0G2HRW7"/>